<evidence type="ECO:0008006" key="5">
    <source>
        <dbReference type="Google" id="ProtNLM"/>
    </source>
</evidence>
<comment type="caution">
    <text evidence="3">The sequence shown here is derived from an EMBL/GenBank/DDBJ whole genome shotgun (WGS) entry which is preliminary data.</text>
</comment>
<feature type="region of interest" description="Disordered" evidence="1">
    <location>
        <begin position="459"/>
        <end position="491"/>
    </location>
</feature>
<keyword evidence="2" id="KW-0732">Signal</keyword>
<organism evidence="3 4">
    <name type="scientific">Gonium pectorale</name>
    <name type="common">Green alga</name>
    <dbReference type="NCBI Taxonomy" id="33097"/>
    <lineage>
        <taxon>Eukaryota</taxon>
        <taxon>Viridiplantae</taxon>
        <taxon>Chlorophyta</taxon>
        <taxon>core chlorophytes</taxon>
        <taxon>Chlorophyceae</taxon>
        <taxon>CS clade</taxon>
        <taxon>Chlamydomonadales</taxon>
        <taxon>Volvocaceae</taxon>
        <taxon>Gonium</taxon>
    </lineage>
</organism>
<keyword evidence="4" id="KW-1185">Reference proteome</keyword>
<feature type="signal peptide" evidence="2">
    <location>
        <begin position="1"/>
        <end position="26"/>
    </location>
</feature>
<evidence type="ECO:0000313" key="4">
    <source>
        <dbReference type="Proteomes" id="UP000075714"/>
    </source>
</evidence>
<gene>
    <name evidence="3" type="ORF">GPECTOR_376g167</name>
</gene>
<protein>
    <recommendedName>
        <fullName evidence="5">Pherophorin domain-containing protein</fullName>
    </recommendedName>
</protein>
<dbReference type="Proteomes" id="UP000075714">
    <property type="component" value="Unassembled WGS sequence"/>
</dbReference>
<evidence type="ECO:0000313" key="3">
    <source>
        <dbReference type="EMBL" id="KXZ41590.1"/>
    </source>
</evidence>
<reference evidence="4" key="1">
    <citation type="journal article" date="2016" name="Nat. Commun.">
        <title>The Gonium pectorale genome demonstrates co-option of cell cycle regulation during the evolution of multicellularity.</title>
        <authorList>
            <person name="Hanschen E.R."/>
            <person name="Marriage T.N."/>
            <person name="Ferris P.J."/>
            <person name="Hamaji T."/>
            <person name="Toyoda A."/>
            <person name="Fujiyama A."/>
            <person name="Neme R."/>
            <person name="Noguchi H."/>
            <person name="Minakuchi Y."/>
            <person name="Suzuki M."/>
            <person name="Kawai-Toyooka H."/>
            <person name="Smith D.R."/>
            <person name="Sparks H."/>
            <person name="Anderson J."/>
            <person name="Bakaric R."/>
            <person name="Luria V."/>
            <person name="Karger A."/>
            <person name="Kirschner M.W."/>
            <person name="Durand P.M."/>
            <person name="Michod R.E."/>
            <person name="Nozaki H."/>
            <person name="Olson B.J."/>
        </authorList>
    </citation>
    <scope>NUCLEOTIDE SEQUENCE [LARGE SCALE GENOMIC DNA]</scope>
    <source>
        <strain evidence="4">NIES-2863</strain>
    </source>
</reference>
<feature type="region of interest" description="Disordered" evidence="1">
    <location>
        <begin position="147"/>
        <end position="184"/>
    </location>
</feature>
<dbReference type="EMBL" id="LSYV01000374">
    <property type="protein sequence ID" value="KXZ41590.1"/>
    <property type="molecule type" value="Genomic_DNA"/>
</dbReference>
<proteinExistence type="predicted"/>
<dbReference type="AlphaFoldDB" id="A0A150FX27"/>
<feature type="chain" id="PRO_5007561744" description="Pherophorin domain-containing protein" evidence="2">
    <location>
        <begin position="27"/>
        <end position="491"/>
    </location>
</feature>
<accession>A0A150FX27</accession>
<evidence type="ECO:0000256" key="2">
    <source>
        <dbReference type="SAM" id="SignalP"/>
    </source>
</evidence>
<feature type="compositionally biased region" description="Low complexity" evidence="1">
    <location>
        <begin position="478"/>
        <end position="491"/>
    </location>
</feature>
<dbReference type="OrthoDB" id="547456at2759"/>
<evidence type="ECO:0000256" key="1">
    <source>
        <dbReference type="SAM" id="MobiDB-lite"/>
    </source>
</evidence>
<name>A0A150FX27_GONPE</name>
<sequence length="491" mass="51154">MSQLVLASLRVFLLLVVALLLAGCNCQRPDKPKQQATLVERGTAATVWDFAALDSNPIDCQNVTNSEFNPHPRPSVQSVPWFEGWYARVTDGAGGRSLGIGIGHFPGQQANLSNPAVACFLLVSTGANETLRVYSRNFDSLIVDSPALTAPRPGNPSAQATAAPTSRVDGGAAGPGSGAPVSFSLEASDPDSRDFCSWRVTQGSVRVEARLGTAHLHLRSAATACAAADPWGGPDAPAPEGWLARLGFLLRLQWDVLTLRTAVQYDMREAQPTPLPDDGGSNAPFTGREPASLVVAGGLLPHVFQPLVPPLRQYILSYHPPPPAAPFALDPRNPPLFSSLVVRGCDGLFSLDLYSLNHVVRLVASAAPHTFQRLPCPTGSGFKNYSVESFSALLQLRVLRRPFPLAPPASATLLFEDTFEGAAMEFGGAYVCPEAMPQLRGDDAGGTGAAAGGAERGELGAAGAAGSGRKDAGGALGADGSEAARASAAPP</sequence>